<dbReference type="OrthoDB" id="39771at10239"/>
<accession>A0A0E3X9Z3</accession>
<dbReference type="Proteomes" id="UP000033018">
    <property type="component" value="Segment"/>
</dbReference>
<evidence type="ECO:0000313" key="1">
    <source>
        <dbReference type="EMBL" id="AKC03027.1"/>
    </source>
</evidence>
<dbReference type="GeneID" id="28800842"/>
<gene>
    <name evidence="1" type="ORF">Gsput1_02</name>
</gene>
<dbReference type="EMBL" id="KP790011">
    <property type="protein sequence ID" value="AKC03027.1"/>
    <property type="molecule type" value="Genomic_DNA"/>
</dbReference>
<keyword evidence="2" id="KW-1185">Reference proteome</keyword>
<reference evidence="1 2" key="1">
    <citation type="journal article" date="2015" name="Sci. Rep.">
        <title>Bacteriophages of wastewater foaming-associated filamentous Gordonia reduce host levels in raw activated sludge.</title>
        <authorList>
            <person name="Liu M."/>
            <person name="Gill J.J."/>
            <person name="Young R."/>
            <person name="Summer E.J."/>
        </authorList>
    </citation>
    <scope>NUCLEOTIDE SEQUENCE [LARGE SCALE GENOMIC DNA]</scope>
</reference>
<proteinExistence type="predicted"/>
<dbReference type="RefSeq" id="YP_009275688.1">
    <property type="nucleotide sequence ID" value="NC_030932.1"/>
</dbReference>
<dbReference type="KEGG" id="vg:28800842"/>
<organism evidence="1 2">
    <name type="scientific">Gordonia phage Gsput1</name>
    <dbReference type="NCBI Taxonomy" id="1622193"/>
    <lineage>
        <taxon>Viruses</taxon>
        <taxon>Duplodnaviria</taxon>
        <taxon>Heunggongvirae</taxon>
        <taxon>Uroviricota</taxon>
        <taxon>Caudoviricetes</taxon>
        <taxon>Ruthgordonvirinae</taxon>
        <taxon>Gesputvirus</taxon>
        <taxon>Gesputvirus gsput1</taxon>
    </lineage>
</organism>
<name>A0A0E3X9Z3_9CAUD</name>
<sequence>MTNTTATAARELACTYAHNLMLNVDACGGDWLRDGFAQTARAHKVDVEALRNEVVRIARLHERHETADKLADVVFTDANRAA</sequence>
<protein>
    <submittedName>
        <fullName evidence="1">Uncharacterized protein</fullName>
    </submittedName>
</protein>
<evidence type="ECO:0000313" key="2">
    <source>
        <dbReference type="Proteomes" id="UP000033018"/>
    </source>
</evidence>